<feature type="transmembrane region" description="Helical" evidence="6">
    <location>
        <begin position="82"/>
        <end position="101"/>
    </location>
</feature>
<dbReference type="Proteomes" id="UP001197093">
    <property type="component" value="Unassembled WGS sequence"/>
</dbReference>
<dbReference type="PANTHER" id="PTHR12883:SF0">
    <property type="entry name" value="PAT COMPLEX SUBUNIT CCDC47"/>
    <property type="match status" value="1"/>
</dbReference>
<dbReference type="PANTHER" id="PTHR12883">
    <property type="entry name" value="ADIPOCYTE-SPECIFIC PROTEIN 4-RELATED"/>
    <property type="match status" value="1"/>
</dbReference>
<keyword evidence="8" id="KW-1185">Reference proteome</keyword>
<evidence type="ECO:0000256" key="1">
    <source>
        <dbReference type="ARBA" id="ARBA00004167"/>
    </source>
</evidence>
<evidence type="ECO:0000256" key="3">
    <source>
        <dbReference type="ARBA" id="ARBA00022989"/>
    </source>
</evidence>
<dbReference type="GO" id="GO:0005509">
    <property type="term" value="F:calcium ion binding"/>
    <property type="evidence" value="ECO:0007669"/>
    <property type="project" value="InterPro"/>
</dbReference>
<dbReference type="AlphaFoldDB" id="A0AAD4F020"/>
<dbReference type="InterPro" id="IPR012879">
    <property type="entry name" value="CCDC47"/>
</dbReference>
<sequence length="452" mass="50594">MASVLNNLFGGKSSASPDPTQAGGDPDFADFSQAADPSPEPIPGTSASTTSNPFGASETLRPYTKWYNVHERHSLSEFKTEGLILSVMAVVLLLHLFGASLNRKKAKKWIRAHTAPLTSEFASVGFAGVPVSASDKKGEALLQALAESNAQQGDNLLKEKSLFEFATYATGRANVAFLDVKLTLLKRFNPLTVLFETLFSVFFDSATQTQDILEAVLYPFDGKEALTVPGLPGAAELRSNKDGKSAFDGFVWALVHKERMKEVRDDRYDVSLTVTKDHAKLPNWLTVMTESAEITDALLTPELIKAAELAGDLLEYLIITDQPIEKPKTLNETNPRKRIFLKYRLPSNNDYTNLVPIFKYFLRLTDRLVQVAHFRPEVLRKVKAVREATVKQIQKADEESKAEERALEREKAKKLKRDQELNALDAKAQKKYLDREREKEMKRGMKKQTMRA</sequence>
<accession>A0AAD4F020</accession>
<reference evidence="7" key="1">
    <citation type="submission" date="2023-02" db="EMBL/GenBank/DDBJ databases">
        <authorList>
            <person name="Palmer J.M."/>
        </authorList>
    </citation>
    <scope>NUCLEOTIDE SEQUENCE</scope>
    <source>
        <strain evidence="7">FW57</strain>
    </source>
</reference>
<proteinExistence type="predicted"/>
<organism evidence="7 8">
    <name type="scientific">Staphylotrichum longicolle</name>
    <dbReference type="NCBI Taxonomy" id="669026"/>
    <lineage>
        <taxon>Eukaryota</taxon>
        <taxon>Fungi</taxon>
        <taxon>Dikarya</taxon>
        <taxon>Ascomycota</taxon>
        <taxon>Pezizomycotina</taxon>
        <taxon>Sordariomycetes</taxon>
        <taxon>Sordariomycetidae</taxon>
        <taxon>Sordariales</taxon>
        <taxon>Chaetomiaceae</taxon>
        <taxon>Staphylotrichum</taxon>
    </lineage>
</organism>
<evidence type="ECO:0008006" key="9">
    <source>
        <dbReference type="Google" id="ProtNLM"/>
    </source>
</evidence>
<keyword evidence="3 6" id="KW-1133">Transmembrane helix</keyword>
<comment type="caution">
    <text evidence="7">The sequence shown here is derived from an EMBL/GenBank/DDBJ whole genome shotgun (WGS) entry which is preliminary data.</text>
</comment>
<dbReference type="Pfam" id="PF07946">
    <property type="entry name" value="CCDC47"/>
    <property type="match status" value="1"/>
</dbReference>
<feature type="compositionally biased region" description="Polar residues" evidence="5">
    <location>
        <begin position="45"/>
        <end position="54"/>
    </location>
</feature>
<dbReference type="GO" id="GO:0032469">
    <property type="term" value="P:endoplasmic reticulum calcium ion homeostasis"/>
    <property type="evidence" value="ECO:0007669"/>
    <property type="project" value="InterPro"/>
</dbReference>
<evidence type="ECO:0000256" key="4">
    <source>
        <dbReference type="ARBA" id="ARBA00023136"/>
    </source>
</evidence>
<evidence type="ECO:0000256" key="6">
    <source>
        <dbReference type="SAM" id="Phobius"/>
    </source>
</evidence>
<name>A0AAD4F020_9PEZI</name>
<dbReference type="GO" id="GO:0005783">
    <property type="term" value="C:endoplasmic reticulum"/>
    <property type="evidence" value="ECO:0007669"/>
    <property type="project" value="InterPro"/>
</dbReference>
<protein>
    <recommendedName>
        <fullName evidence="9">DUF1682 domain protein</fullName>
    </recommendedName>
</protein>
<feature type="region of interest" description="Disordered" evidence="5">
    <location>
        <begin position="426"/>
        <end position="452"/>
    </location>
</feature>
<keyword evidence="2 6" id="KW-0812">Transmembrane</keyword>
<feature type="compositionally biased region" description="Basic and acidic residues" evidence="5">
    <location>
        <begin position="427"/>
        <end position="443"/>
    </location>
</feature>
<evidence type="ECO:0000313" key="8">
    <source>
        <dbReference type="Proteomes" id="UP001197093"/>
    </source>
</evidence>
<feature type="region of interest" description="Disordered" evidence="5">
    <location>
        <begin position="1"/>
        <end position="56"/>
    </location>
</feature>
<evidence type="ECO:0000256" key="5">
    <source>
        <dbReference type="SAM" id="MobiDB-lite"/>
    </source>
</evidence>
<dbReference type="GO" id="GO:0016020">
    <property type="term" value="C:membrane"/>
    <property type="evidence" value="ECO:0007669"/>
    <property type="project" value="UniProtKB-SubCell"/>
</dbReference>
<keyword evidence="4 6" id="KW-0472">Membrane</keyword>
<dbReference type="EMBL" id="JAHCVI010000001">
    <property type="protein sequence ID" value="KAG7290639.1"/>
    <property type="molecule type" value="Genomic_DNA"/>
</dbReference>
<evidence type="ECO:0000313" key="7">
    <source>
        <dbReference type="EMBL" id="KAG7290639.1"/>
    </source>
</evidence>
<comment type="subcellular location">
    <subcellularLocation>
        <location evidence="1">Membrane</location>
        <topology evidence="1">Single-pass membrane protein</topology>
    </subcellularLocation>
</comment>
<evidence type="ECO:0000256" key="2">
    <source>
        <dbReference type="ARBA" id="ARBA00022692"/>
    </source>
</evidence>
<gene>
    <name evidence="7" type="ORF">NEMBOFW57_000642</name>
</gene>